<dbReference type="Proteomes" id="UP000596742">
    <property type="component" value="Unassembled WGS sequence"/>
</dbReference>
<dbReference type="PANTHER" id="PTHR12385">
    <property type="entry name" value="CHOLINE TRANSPORTER-LIKE (SLC FAMILY 44)"/>
    <property type="match status" value="1"/>
</dbReference>
<dbReference type="InterPro" id="IPR007603">
    <property type="entry name" value="Choline_transptr-like"/>
</dbReference>
<dbReference type="OrthoDB" id="420519at2759"/>
<feature type="transmembrane region" description="Helical" evidence="6">
    <location>
        <begin position="349"/>
        <end position="376"/>
    </location>
</feature>
<evidence type="ECO:0000256" key="4">
    <source>
        <dbReference type="ARBA" id="ARBA00022989"/>
    </source>
</evidence>
<dbReference type="GO" id="GO:0005886">
    <property type="term" value="C:plasma membrane"/>
    <property type="evidence" value="ECO:0007669"/>
    <property type="project" value="UniProtKB-SubCell"/>
</dbReference>
<evidence type="ECO:0000256" key="3">
    <source>
        <dbReference type="ARBA" id="ARBA00022692"/>
    </source>
</evidence>
<evidence type="ECO:0000256" key="6">
    <source>
        <dbReference type="RuleBase" id="RU368066"/>
    </source>
</evidence>
<comment type="similarity">
    <text evidence="2 6">Belongs to the CTL (choline transporter-like) family.</text>
</comment>
<feature type="transmembrane region" description="Helical" evidence="6">
    <location>
        <begin position="455"/>
        <end position="474"/>
    </location>
</feature>
<feature type="transmembrane region" description="Helical" evidence="6">
    <location>
        <begin position="404"/>
        <end position="434"/>
    </location>
</feature>
<sequence>MPCCGKVWVTKVKPLDGQKKDEEEDTSLDDGPLTDRSCTDVLFLIILVLYLAGMVYVAYIGINKGDPYKMIYGVDSWGNICNRENKLIPGAPMSGRNMIGKVKKFYFDQTYFTSQINTGLPVLDESIYISTCVSGCPNDTLVDGSAIDEYRNTSGINLCRYDTLSYVSDNQICPTPPITKHVSVFNRCIPEVLVNLAGTMARSFTSVLSSVTVGGDISKKIVSDMKNTWKEILYLCAISVGVSITIVACFGFLAAIIIWFIVIAVVAFCLGATAYCWSSWYNLKMAYDSLAASQQTADRSEAVETWLIYACIASGITIIILLLLLMMFKRIALVVQLFKEAAKAIRCIPFLLLQPLWTLIILGGVLAGLAVIAAHIETSGIPVVNNSTGIVKYGMEDTMRYLRWYHIFGILWVSAFIVACQDMVIAGAIATWFFKRDKSQLGWPVLASIKRLIRYHLGSVAFGSFIIALVRLARLVLGYIQNKLRGKVGKVTDFLLKMLQCCLWCFEKFLAYLNRNAYIEIAIYGYSFCKGAQKAFLLIVANALRVAAINSIGDFVLFLGKLSTMAIVLVIGHEFLKHRDDINYMWAPITVAAAFGFAVSHCFLLVYEVAIDTIFLCFCEDCERNDGVTKPYYMSKDLMKYLNDSNKMIAKDEKTKTNRKEGIELENV</sequence>
<keyword evidence="5 6" id="KW-0472">Membrane</keyword>
<comment type="caution">
    <text evidence="7">The sequence shown here is derived from an EMBL/GenBank/DDBJ whole genome shotgun (WGS) entry which is preliminary data.</text>
</comment>
<feature type="transmembrane region" description="Helical" evidence="6">
    <location>
        <begin position="232"/>
        <end position="253"/>
    </location>
</feature>
<feature type="transmembrane region" description="Helical" evidence="6">
    <location>
        <begin position="258"/>
        <end position="280"/>
    </location>
</feature>
<keyword evidence="8" id="KW-1185">Reference proteome</keyword>
<name>A0A8B6EKU5_MYTGA</name>
<keyword evidence="3 6" id="KW-0812">Transmembrane</keyword>
<protein>
    <recommendedName>
        <fullName evidence="6">Choline transporter-like protein</fullName>
    </recommendedName>
</protein>
<dbReference type="PANTHER" id="PTHR12385:SF96">
    <property type="entry name" value="CHOLINE TRANSPORTER-LIKE PROTEIN"/>
    <property type="match status" value="1"/>
</dbReference>
<feature type="transmembrane region" description="Helical" evidence="6">
    <location>
        <begin position="41"/>
        <end position="62"/>
    </location>
</feature>
<evidence type="ECO:0000256" key="2">
    <source>
        <dbReference type="ARBA" id="ARBA00007168"/>
    </source>
</evidence>
<evidence type="ECO:0000256" key="5">
    <source>
        <dbReference type="ARBA" id="ARBA00023136"/>
    </source>
</evidence>
<keyword evidence="4 6" id="KW-1133">Transmembrane helix</keyword>
<gene>
    <name evidence="7" type="ORF">MGAL_10B017788</name>
</gene>
<accession>A0A8B6EKU5</accession>
<evidence type="ECO:0000256" key="1">
    <source>
        <dbReference type="ARBA" id="ARBA00004141"/>
    </source>
</evidence>
<evidence type="ECO:0000313" key="7">
    <source>
        <dbReference type="EMBL" id="VDI35819.1"/>
    </source>
</evidence>
<organism evidence="7 8">
    <name type="scientific">Mytilus galloprovincialis</name>
    <name type="common">Mediterranean mussel</name>
    <dbReference type="NCBI Taxonomy" id="29158"/>
    <lineage>
        <taxon>Eukaryota</taxon>
        <taxon>Metazoa</taxon>
        <taxon>Spiralia</taxon>
        <taxon>Lophotrochozoa</taxon>
        <taxon>Mollusca</taxon>
        <taxon>Bivalvia</taxon>
        <taxon>Autobranchia</taxon>
        <taxon>Pteriomorphia</taxon>
        <taxon>Mytilida</taxon>
        <taxon>Mytiloidea</taxon>
        <taxon>Mytilidae</taxon>
        <taxon>Mytilinae</taxon>
        <taxon>Mytilus</taxon>
    </lineage>
</organism>
<feature type="transmembrane region" description="Helical" evidence="6">
    <location>
        <begin position="583"/>
        <end position="607"/>
    </location>
</feature>
<reference evidence="7" key="1">
    <citation type="submission" date="2018-11" db="EMBL/GenBank/DDBJ databases">
        <authorList>
            <person name="Alioto T."/>
            <person name="Alioto T."/>
        </authorList>
    </citation>
    <scope>NUCLEOTIDE SEQUENCE</scope>
</reference>
<dbReference type="GO" id="GO:0022857">
    <property type="term" value="F:transmembrane transporter activity"/>
    <property type="evidence" value="ECO:0007669"/>
    <property type="project" value="UniProtKB-UniRule"/>
</dbReference>
<feature type="transmembrane region" description="Helical" evidence="6">
    <location>
        <begin position="306"/>
        <end position="328"/>
    </location>
</feature>
<evidence type="ECO:0000313" key="8">
    <source>
        <dbReference type="Proteomes" id="UP000596742"/>
    </source>
</evidence>
<proteinExistence type="inferred from homology"/>
<dbReference type="AlphaFoldDB" id="A0A8B6EKU5"/>
<comment type="subcellular location">
    <subcellularLocation>
        <location evidence="6">Cell membrane</location>
        <topology evidence="6">Multi-pass membrane protein</topology>
    </subcellularLocation>
    <subcellularLocation>
        <location evidence="1">Membrane</location>
        <topology evidence="1">Multi-pass membrane protein</topology>
    </subcellularLocation>
</comment>
<dbReference type="EMBL" id="UYJE01005272">
    <property type="protein sequence ID" value="VDI35819.1"/>
    <property type="molecule type" value="Genomic_DNA"/>
</dbReference>
<dbReference type="Pfam" id="PF04515">
    <property type="entry name" value="Choline_transpo"/>
    <property type="match status" value="1"/>
</dbReference>
<feature type="transmembrane region" description="Helical" evidence="6">
    <location>
        <begin position="558"/>
        <end position="576"/>
    </location>
</feature>
<comment type="function">
    <text evidence="6">Choline transporter.</text>
</comment>